<keyword evidence="2" id="KW-0472">Membrane</keyword>
<dbReference type="RefSeq" id="WP_179796189.1">
    <property type="nucleotide sequence ID" value="NZ_BAABHP010000005.1"/>
</dbReference>
<feature type="region of interest" description="Disordered" evidence="1">
    <location>
        <begin position="142"/>
        <end position="161"/>
    </location>
</feature>
<evidence type="ECO:0000256" key="2">
    <source>
        <dbReference type="SAM" id="Phobius"/>
    </source>
</evidence>
<dbReference type="AlphaFoldDB" id="A0A7Y9J809"/>
<comment type="caution">
    <text evidence="3">The sequence shown here is derived from an EMBL/GenBank/DDBJ whole genome shotgun (WGS) entry which is preliminary data.</text>
</comment>
<dbReference type="Proteomes" id="UP000535890">
    <property type="component" value="Unassembled WGS sequence"/>
</dbReference>
<evidence type="ECO:0000313" key="4">
    <source>
        <dbReference type="Proteomes" id="UP000535890"/>
    </source>
</evidence>
<feature type="transmembrane region" description="Helical" evidence="2">
    <location>
        <begin position="17"/>
        <end position="38"/>
    </location>
</feature>
<sequence length="161" mass="17066">MAAVVQDWRVGRYPWQLLVAVVCWVVVAVSLLTSQIGVPTPTDADAQRDTLNDAGTVVSTTAQDNWFVPLLPWLGVVVVLLAVALLLAQGWSRIPLAACGLIAVVGLALGAAWQVFPAMAGFLVGSVFLVLLPTHRYLQGPRQDDSAVGPPAESTERTVTP</sequence>
<gene>
    <name evidence="3" type="ORF">BJ983_004900</name>
</gene>
<keyword evidence="2" id="KW-1133">Transmembrane helix</keyword>
<evidence type="ECO:0000256" key="1">
    <source>
        <dbReference type="SAM" id="MobiDB-lite"/>
    </source>
</evidence>
<keyword evidence="2" id="KW-0812">Transmembrane</keyword>
<feature type="transmembrane region" description="Helical" evidence="2">
    <location>
        <begin position="94"/>
        <end position="113"/>
    </location>
</feature>
<name>A0A7Y9J809_9PSEU</name>
<accession>A0A7Y9J809</accession>
<dbReference type="EMBL" id="JACCBN010000001">
    <property type="protein sequence ID" value="NYD38798.1"/>
    <property type="molecule type" value="Genomic_DNA"/>
</dbReference>
<feature type="transmembrane region" description="Helical" evidence="2">
    <location>
        <begin position="66"/>
        <end position="87"/>
    </location>
</feature>
<organism evidence="3 4">
    <name type="scientific">Actinomycetospora corticicola</name>
    <dbReference type="NCBI Taxonomy" id="663602"/>
    <lineage>
        <taxon>Bacteria</taxon>
        <taxon>Bacillati</taxon>
        <taxon>Actinomycetota</taxon>
        <taxon>Actinomycetes</taxon>
        <taxon>Pseudonocardiales</taxon>
        <taxon>Pseudonocardiaceae</taxon>
        <taxon>Actinomycetospora</taxon>
    </lineage>
</organism>
<reference evidence="3 4" key="1">
    <citation type="submission" date="2020-07" db="EMBL/GenBank/DDBJ databases">
        <title>Sequencing the genomes of 1000 actinobacteria strains.</title>
        <authorList>
            <person name="Klenk H.-P."/>
        </authorList>
    </citation>
    <scope>NUCLEOTIDE SEQUENCE [LARGE SCALE GENOMIC DNA]</scope>
    <source>
        <strain evidence="3 4">DSM 45772</strain>
    </source>
</reference>
<protein>
    <submittedName>
        <fullName evidence="3">Putative membrane protein</fullName>
    </submittedName>
</protein>
<keyword evidence="4" id="KW-1185">Reference proteome</keyword>
<proteinExistence type="predicted"/>
<evidence type="ECO:0000313" key="3">
    <source>
        <dbReference type="EMBL" id="NYD38798.1"/>
    </source>
</evidence>